<accession>A0A165P5D8</accession>
<reference evidence="2 3" key="1">
    <citation type="journal article" date="2016" name="Mol. Biol. Evol.">
        <title>Comparative Genomics of Early-Diverging Mushroom-Forming Fungi Provides Insights into the Origins of Lignocellulose Decay Capabilities.</title>
        <authorList>
            <person name="Nagy L.G."/>
            <person name="Riley R."/>
            <person name="Tritt A."/>
            <person name="Adam C."/>
            <person name="Daum C."/>
            <person name="Floudas D."/>
            <person name="Sun H."/>
            <person name="Yadav J.S."/>
            <person name="Pangilinan J."/>
            <person name="Larsson K.H."/>
            <person name="Matsuura K."/>
            <person name="Barry K."/>
            <person name="Labutti K."/>
            <person name="Kuo R."/>
            <person name="Ohm R.A."/>
            <person name="Bhattacharya S.S."/>
            <person name="Shirouzu T."/>
            <person name="Yoshinaga Y."/>
            <person name="Martin F.M."/>
            <person name="Grigoriev I.V."/>
            <person name="Hibbett D.S."/>
        </authorList>
    </citation>
    <scope>NUCLEOTIDE SEQUENCE [LARGE SCALE GENOMIC DNA]</scope>
    <source>
        <strain evidence="2 3">HHB14362 ss-1</strain>
    </source>
</reference>
<dbReference type="STRING" id="1314782.A0A165P5D8"/>
<organism evidence="2 3">
    <name type="scientific">Neolentinus lepideus HHB14362 ss-1</name>
    <dbReference type="NCBI Taxonomy" id="1314782"/>
    <lineage>
        <taxon>Eukaryota</taxon>
        <taxon>Fungi</taxon>
        <taxon>Dikarya</taxon>
        <taxon>Basidiomycota</taxon>
        <taxon>Agaricomycotina</taxon>
        <taxon>Agaricomycetes</taxon>
        <taxon>Gloeophyllales</taxon>
        <taxon>Gloeophyllaceae</taxon>
        <taxon>Neolentinus</taxon>
    </lineage>
</organism>
<feature type="transmembrane region" description="Helical" evidence="1">
    <location>
        <begin position="12"/>
        <end position="31"/>
    </location>
</feature>
<dbReference type="EMBL" id="KV425619">
    <property type="protein sequence ID" value="KZT20547.1"/>
    <property type="molecule type" value="Genomic_DNA"/>
</dbReference>
<gene>
    <name evidence="2" type="ORF">NEOLEDRAFT_1075491</name>
</gene>
<sequence length="110" mass="12253">HNRDRMDANIAPLLSAVMLGITMIGTSPTFYKMPVSEDLFTAVVSGQYPATPTTVERLVPPVPDLSTYRMQGMKPLVNRRVVFQCFEAFRASTSALTYILQRDSLVLLCL</sequence>
<proteinExistence type="predicted"/>
<dbReference type="Proteomes" id="UP000076761">
    <property type="component" value="Unassembled WGS sequence"/>
</dbReference>
<dbReference type="AlphaFoldDB" id="A0A165P5D8"/>
<keyword evidence="1" id="KW-1133">Transmembrane helix</keyword>
<dbReference type="OrthoDB" id="3213671at2759"/>
<keyword evidence="1" id="KW-0472">Membrane</keyword>
<evidence type="ECO:0000313" key="2">
    <source>
        <dbReference type="EMBL" id="KZT20547.1"/>
    </source>
</evidence>
<evidence type="ECO:0000313" key="3">
    <source>
        <dbReference type="Proteomes" id="UP000076761"/>
    </source>
</evidence>
<feature type="non-terminal residue" evidence="2">
    <location>
        <position position="1"/>
    </location>
</feature>
<evidence type="ECO:0000256" key="1">
    <source>
        <dbReference type="SAM" id="Phobius"/>
    </source>
</evidence>
<protein>
    <submittedName>
        <fullName evidence="2">Uncharacterized protein</fullName>
    </submittedName>
</protein>
<name>A0A165P5D8_9AGAM</name>
<dbReference type="InParanoid" id="A0A165P5D8"/>
<keyword evidence="1" id="KW-0812">Transmembrane</keyword>
<keyword evidence="3" id="KW-1185">Reference proteome</keyword>